<proteinExistence type="predicted"/>
<evidence type="ECO:0000313" key="2">
    <source>
        <dbReference type="EMBL" id="RVW42813.1"/>
    </source>
</evidence>
<gene>
    <name evidence="2" type="ORF">CK203_079951</name>
</gene>
<comment type="caution">
    <text evidence="2">The sequence shown here is derived from an EMBL/GenBank/DDBJ whole genome shotgun (WGS) entry which is preliminary data.</text>
</comment>
<dbReference type="EMBL" id="QGNW01001393">
    <property type="protein sequence ID" value="RVW42813.1"/>
    <property type="molecule type" value="Genomic_DNA"/>
</dbReference>
<accession>A0A438E558</accession>
<feature type="compositionally biased region" description="Basic and acidic residues" evidence="1">
    <location>
        <begin position="8"/>
        <end position="20"/>
    </location>
</feature>
<feature type="region of interest" description="Disordered" evidence="1">
    <location>
        <begin position="33"/>
        <end position="65"/>
    </location>
</feature>
<dbReference type="Proteomes" id="UP000288805">
    <property type="component" value="Unassembled WGS sequence"/>
</dbReference>
<evidence type="ECO:0000256" key="1">
    <source>
        <dbReference type="SAM" id="MobiDB-lite"/>
    </source>
</evidence>
<dbReference type="AlphaFoldDB" id="A0A438E558"/>
<feature type="region of interest" description="Disordered" evidence="1">
    <location>
        <begin position="238"/>
        <end position="259"/>
    </location>
</feature>
<feature type="region of interest" description="Disordered" evidence="1">
    <location>
        <begin position="1"/>
        <end position="20"/>
    </location>
</feature>
<organism evidence="2 3">
    <name type="scientific">Vitis vinifera</name>
    <name type="common">Grape</name>
    <dbReference type="NCBI Taxonomy" id="29760"/>
    <lineage>
        <taxon>Eukaryota</taxon>
        <taxon>Viridiplantae</taxon>
        <taxon>Streptophyta</taxon>
        <taxon>Embryophyta</taxon>
        <taxon>Tracheophyta</taxon>
        <taxon>Spermatophyta</taxon>
        <taxon>Magnoliopsida</taxon>
        <taxon>eudicotyledons</taxon>
        <taxon>Gunneridae</taxon>
        <taxon>Pentapetalae</taxon>
        <taxon>rosids</taxon>
        <taxon>Vitales</taxon>
        <taxon>Vitaceae</taxon>
        <taxon>Viteae</taxon>
        <taxon>Vitis</taxon>
    </lineage>
</organism>
<sequence length="259" mass="29679">MASRTRGGRSERNEELETVREELREVRRELRETVELMRGQGSRRSRGTQGHEDSGHSHRRSCTERPVMSQMEAMKRFMVMQPPSFNGEPNAEAAEHWLRRMRRILVGLDIPEERRVGKYFGEVAKHAKRMEFEHLIQGTMSVLECESRFSELSRFALGMINEEGEKARRRGQIAQRTAANRVCYGCGAGDHLWRACPLRGAQQARPQSQGSSQQQPVVSSQPPQFQLPYYQMPQLPPAAQGTRTTTMSSQNPFFSRVEC</sequence>
<feature type="region of interest" description="Disordered" evidence="1">
    <location>
        <begin position="203"/>
        <end position="223"/>
    </location>
</feature>
<protein>
    <recommendedName>
        <fullName evidence="4">CCHC-type domain-containing protein</fullName>
    </recommendedName>
</protein>
<reference evidence="2 3" key="1">
    <citation type="journal article" date="2018" name="PLoS Genet.">
        <title>Population sequencing reveals clonal diversity and ancestral inbreeding in the grapevine cultivar Chardonnay.</title>
        <authorList>
            <person name="Roach M.J."/>
            <person name="Johnson D.L."/>
            <person name="Bohlmann J."/>
            <person name="van Vuuren H.J."/>
            <person name="Jones S.J."/>
            <person name="Pretorius I.S."/>
            <person name="Schmidt S.A."/>
            <person name="Borneman A.R."/>
        </authorList>
    </citation>
    <scope>NUCLEOTIDE SEQUENCE [LARGE SCALE GENOMIC DNA]</scope>
    <source>
        <strain evidence="3">cv. Chardonnay</strain>
        <tissue evidence="2">Leaf</tissue>
    </source>
</reference>
<feature type="compositionally biased region" description="Polar residues" evidence="1">
    <location>
        <begin position="241"/>
        <end position="253"/>
    </location>
</feature>
<evidence type="ECO:0008006" key="4">
    <source>
        <dbReference type="Google" id="ProtNLM"/>
    </source>
</evidence>
<evidence type="ECO:0000313" key="3">
    <source>
        <dbReference type="Proteomes" id="UP000288805"/>
    </source>
</evidence>
<name>A0A438E558_VITVI</name>